<dbReference type="OrthoDB" id="2443596at2759"/>
<name>A0A9N9NSK7_9GLOM</name>
<gene>
    <name evidence="1" type="ORF">RFULGI_LOCUS14774</name>
</gene>
<evidence type="ECO:0000313" key="1">
    <source>
        <dbReference type="EMBL" id="CAG8767012.1"/>
    </source>
</evidence>
<evidence type="ECO:0000313" key="2">
    <source>
        <dbReference type="Proteomes" id="UP000789396"/>
    </source>
</evidence>
<accession>A0A9N9NSK7</accession>
<keyword evidence="2" id="KW-1185">Reference proteome</keyword>
<dbReference type="AlphaFoldDB" id="A0A9N9NSK7"/>
<reference evidence="1" key="1">
    <citation type="submission" date="2021-06" db="EMBL/GenBank/DDBJ databases">
        <authorList>
            <person name="Kallberg Y."/>
            <person name="Tangrot J."/>
            <person name="Rosling A."/>
        </authorList>
    </citation>
    <scope>NUCLEOTIDE SEQUENCE</scope>
    <source>
        <strain evidence="1">IN212</strain>
    </source>
</reference>
<feature type="non-terminal residue" evidence="1">
    <location>
        <position position="179"/>
    </location>
</feature>
<feature type="non-terminal residue" evidence="1">
    <location>
        <position position="1"/>
    </location>
</feature>
<proteinExistence type="predicted"/>
<dbReference type="EMBL" id="CAJVPZ010044143">
    <property type="protein sequence ID" value="CAG8767012.1"/>
    <property type="molecule type" value="Genomic_DNA"/>
</dbReference>
<sequence length="179" mass="20509">EGIEEQESSNEENFSDILVEESLENNGSLFVIEENTTPSVANKCQSDFDKIAEVFDICSDPEDIQGATIDNTLDSIERKNKPQVLAAWPNNAYRDYMELIIEVSFTARISVFLADMLEDNEITTTYKVARSKMPCHNCMVQYNDLNNMNLASEKTISRTSKHMQQILDEKQEKEFSIYK</sequence>
<comment type="caution">
    <text evidence="1">The sequence shown here is derived from an EMBL/GenBank/DDBJ whole genome shotgun (WGS) entry which is preliminary data.</text>
</comment>
<dbReference type="Proteomes" id="UP000789396">
    <property type="component" value="Unassembled WGS sequence"/>
</dbReference>
<protein>
    <submittedName>
        <fullName evidence="1">17348_t:CDS:1</fullName>
    </submittedName>
</protein>
<organism evidence="1 2">
    <name type="scientific">Racocetra fulgida</name>
    <dbReference type="NCBI Taxonomy" id="60492"/>
    <lineage>
        <taxon>Eukaryota</taxon>
        <taxon>Fungi</taxon>
        <taxon>Fungi incertae sedis</taxon>
        <taxon>Mucoromycota</taxon>
        <taxon>Glomeromycotina</taxon>
        <taxon>Glomeromycetes</taxon>
        <taxon>Diversisporales</taxon>
        <taxon>Gigasporaceae</taxon>
        <taxon>Racocetra</taxon>
    </lineage>
</organism>